<dbReference type="AlphaFoldDB" id="A0A8H4N8Z9"/>
<sequence>MSGIGRDSQACNIDEPCGKDEFLQKFAIEPPLYLPDTTPVFSNAAFQLIAFAIESLTGQQFETFIQQKLFSQLPMPHTSFLNTTTPTFANSSTTLPRAGEPASLSLTTTPHDLSLFGGAILSSRLLSPSDTRRWLKPHTSTSNLRNAVGAPWEIYHFSTNATAPVVDICTKTGAIGRYAAYFGLAPTHDVGFAILAHDAGGAPDLNAHADVALGALLAVDAVGRAQATAELAGTYRGAANSSIRIGEAGEEGPGLAVGRFVVEGVDWRARLAVLSGVADAADLDVRLYPTNLREVGEGGAVRQVFRAVFQDKSAPVDQGTPTCVTWMDVDSLKWKGKALDTFVFEVGGKGDATSITVPAFGVELWRR</sequence>
<dbReference type="SUPFAM" id="SSF56601">
    <property type="entry name" value="beta-lactamase/transpeptidase-like"/>
    <property type="match status" value="1"/>
</dbReference>
<comment type="caution">
    <text evidence="3">The sequence shown here is derived from an EMBL/GenBank/DDBJ whole genome shotgun (WGS) entry which is preliminary data.</text>
</comment>
<dbReference type="InterPro" id="IPR058664">
    <property type="entry name" value="ARB_00930-like_C"/>
</dbReference>
<proteinExistence type="predicted"/>
<name>A0A8H4N8Z9_9PEZI</name>
<dbReference type="Gene3D" id="3.40.710.10">
    <property type="entry name" value="DD-peptidase/beta-lactamase superfamily"/>
    <property type="match status" value="1"/>
</dbReference>
<keyword evidence="4" id="KW-1185">Reference proteome</keyword>
<organism evidence="3 4">
    <name type="scientific">Botryosphaeria dothidea</name>
    <dbReference type="NCBI Taxonomy" id="55169"/>
    <lineage>
        <taxon>Eukaryota</taxon>
        <taxon>Fungi</taxon>
        <taxon>Dikarya</taxon>
        <taxon>Ascomycota</taxon>
        <taxon>Pezizomycotina</taxon>
        <taxon>Dothideomycetes</taxon>
        <taxon>Dothideomycetes incertae sedis</taxon>
        <taxon>Botryosphaeriales</taxon>
        <taxon>Botryosphaeriaceae</taxon>
        <taxon>Botryosphaeria</taxon>
    </lineage>
</organism>
<evidence type="ECO:0000313" key="3">
    <source>
        <dbReference type="EMBL" id="KAF4313600.1"/>
    </source>
</evidence>
<evidence type="ECO:0000259" key="1">
    <source>
        <dbReference type="Pfam" id="PF00144"/>
    </source>
</evidence>
<dbReference type="InterPro" id="IPR001466">
    <property type="entry name" value="Beta-lactam-related"/>
</dbReference>
<dbReference type="Proteomes" id="UP000572817">
    <property type="component" value="Unassembled WGS sequence"/>
</dbReference>
<feature type="domain" description="Beta-lactamase-related" evidence="1">
    <location>
        <begin position="20"/>
        <end position="213"/>
    </location>
</feature>
<dbReference type="PANTHER" id="PTHR22935">
    <property type="entry name" value="PENICILLIN-BINDING PROTEIN"/>
    <property type="match status" value="1"/>
</dbReference>
<reference evidence="3" key="1">
    <citation type="submission" date="2020-04" db="EMBL/GenBank/DDBJ databases">
        <title>Genome Assembly and Annotation of Botryosphaeria dothidea sdau 11-99, a Latent Pathogen of Apple Fruit Ring Rot in China.</title>
        <authorList>
            <person name="Yu C."/>
            <person name="Diao Y."/>
            <person name="Lu Q."/>
            <person name="Zhao J."/>
            <person name="Cui S."/>
            <person name="Peng C."/>
            <person name="He B."/>
            <person name="Liu H."/>
        </authorList>
    </citation>
    <scope>NUCLEOTIDE SEQUENCE [LARGE SCALE GENOMIC DNA]</scope>
    <source>
        <strain evidence="3">Sdau11-99</strain>
    </source>
</reference>
<dbReference type="InterPro" id="IPR051478">
    <property type="entry name" value="Beta-lactamase-like_AB/R"/>
</dbReference>
<dbReference type="EMBL" id="WWBZ02000001">
    <property type="protein sequence ID" value="KAF4313600.1"/>
    <property type="molecule type" value="Genomic_DNA"/>
</dbReference>
<dbReference type="InterPro" id="IPR012338">
    <property type="entry name" value="Beta-lactam/transpept-like"/>
</dbReference>
<dbReference type="Pfam" id="PF26335">
    <property type="entry name" value="ARB_00930_C"/>
    <property type="match status" value="1"/>
</dbReference>
<feature type="domain" description="Beta-lactamase-like ARB-00930-like C-terminal" evidence="2">
    <location>
        <begin position="224"/>
        <end position="366"/>
    </location>
</feature>
<evidence type="ECO:0000259" key="2">
    <source>
        <dbReference type="Pfam" id="PF26335"/>
    </source>
</evidence>
<accession>A0A8H4N8Z9</accession>
<dbReference type="OrthoDB" id="10250282at2759"/>
<dbReference type="Pfam" id="PF00144">
    <property type="entry name" value="Beta-lactamase"/>
    <property type="match status" value="1"/>
</dbReference>
<dbReference type="PANTHER" id="PTHR22935:SF97">
    <property type="entry name" value="BETA-LACTAMASE-RELATED DOMAIN-CONTAINING PROTEIN"/>
    <property type="match status" value="1"/>
</dbReference>
<evidence type="ECO:0000313" key="4">
    <source>
        <dbReference type="Proteomes" id="UP000572817"/>
    </source>
</evidence>
<gene>
    <name evidence="3" type="ORF">GTA08_BOTSDO01668</name>
</gene>
<protein>
    <submittedName>
        <fullName evidence="3">Beta-lactamase family protein</fullName>
    </submittedName>
</protein>